<proteinExistence type="predicted"/>
<evidence type="ECO:0000313" key="2">
    <source>
        <dbReference type="Proteomes" id="UP000219338"/>
    </source>
</evidence>
<evidence type="ECO:0000313" key="1">
    <source>
        <dbReference type="EMBL" id="SJL16928.1"/>
    </source>
</evidence>
<organism evidence="1 2">
    <name type="scientific">Armillaria ostoyae</name>
    <name type="common">Armillaria root rot fungus</name>
    <dbReference type="NCBI Taxonomy" id="47428"/>
    <lineage>
        <taxon>Eukaryota</taxon>
        <taxon>Fungi</taxon>
        <taxon>Dikarya</taxon>
        <taxon>Basidiomycota</taxon>
        <taxon>Agaricomycotina</taxon>
        <taxon>Agaricomycetes</taxon>
        <taxon>Agaricomycetidae</taxon>
        <taxon>Agaricales</taxon>
        <taxon>Marasmiineae</taxon>
        <taxon>Physalacriaceae</taxon>
        <taxon>Armillaria</taxon>
    </lineage>
</organism>
<accession>A0A284S7E0</accession>
<dbReference type="Proteomes" id="UP000219338">
    <property type="component" value="Unassembled WGS sequence"/>
</dbReference>
<dbReference type="OrthoDB" id="10673341at2759"/>
<gene>
    <name evidence="1" type="ORF">ARMOST_20460</name>
</gene>
<dbReference type="EMBL" id="FUEG01000039">
    <property type="protein sequence ID" value="SJL16928.1"/>
    <property type="molecule type" value="Genomic_DNA"/>
</dbReference>
<keyword evidence="2" id="KW-1185">Reference proteome</keyword>
<name>A0A284S7E0_ARMOS</name>
<sequence length="317" mass="36716">MNGPSTMALACHSASWRAPAVRCVRCPFQKIHLDMLSLCLNRTLRELFDSLEETILNTAVLPKQWQISDLAVKRRGSWIRDAWASCINVERNLQLLALRSIAEYHSSEYWMLTSPTLFSMLRVPRSQQRACKSRDSWALQAVILVQIISSLIKATRHRQRPMFTQFWREPIAWLKHQIIPTCPSILRLITDLSDLHGIRQSGRSISFSEALHFHPLVRLGKNHFPNPSPAAQDDGSTFNQNQRRQKRWERWVRPASRQSLASFTKECLANRMHISYLFFGYHQILTKPRPDKLISGPTAKCSRKRRIYAIVFRCGNA</sequence>
<reference evidence="2" key="1">
    <citation type="journal article" date="2017" name="Nat. Ecol. Evol.">
        <title>Genome expansion and lineage-specific genetic innovations in the forest pathogenic fungi Armillaria.</title>
        <authorList>
            <person name="Sipos G."/>
            <person name="Prasanna A.N."/>
            <person name="Walter M.C."/>
            <person name="O'Connor E."/>
            <person name="Balint B."/>
            <person name="Krizsan K."/>
            <person name="Kiss B."/>
            <person name="Hess J."/>
            <person name="Varga T."/>
            <person name="Slot J."/>
            <person name="Riley R."/>
            <person name="Boka B."/>
            <person name="Rigling D."/>
            <person name="Barry K."/>
            <person name="Lee J."/>
            <person name="Mihaltcheva S."/>
            <person name="LaButti K."/>
            <person name="Lipzen A."/>
            <person name="Waldron R."/>
            <person name="Moloney N.M."/>
            <person name="Sperisen C."/>
            <person name="Kredics L."/>
            <person name="Vagvoelgyi C."/>
            <person name="Patrignani A."/>
            <person name="Fitzpatrick D."/>
            <person name="Nagy I."/>
            <person name="Doyle S."/>
            <person name="Anderson J.B."/>
            <person name="Grigoriev I.V."/>
            <person name="Gueldener U."/>
            <person name="Muensterkoetter M."/>
            <person name="Nagy L.G."/>
        </authorList>
    </citation>
    <scope>NUCLEOTIDE SEQUENCE [LARGE SCALE GENOMIC DNA]</scope>
    <source>
        <strain evidence="2">C18/9</strain>
    </source>
</reference>
<protein>
    <submittedName>
        <fullName evidence="1">Uncharacterized protein</fullName>
    </submittedName>
</protein>
<dbReference type="AlphaFoldDB" id="A0A284S7E0"/>